<protein>
    <submittedName>
        <fullName evidence="1">Uncharacterized protein</fullName>
    </submittedName>
</protein>
<proteinExistence type="predicted"/>
<dbReference type="EMBL" id="CAIY01000044">
    <property type="protein sequence ID" value="CCH67340.1"/>
    <property type="molecule type" value="Genomic_DNA"/>
</dbReference>
<evidence type="ECO:0000313" key="1">
    <source>
        <dbReference type="EMBL" id="CCH67340.1"/>
    </source>
</evidence>
<comment type="caution">
    <text evidence="1">The sequence shown here is derived from an EMBL/GenBank/DDBJ whole genome shotgun (WGS) entry which is preliminary data.</text>
</comment>
<sequence>MPHVLVQEKTIECDYKENLCGVLLKTFVEIVCCGILYS</sequence>
<organism evidence="1 2">
    <name type="scientific">Richelia intracellularis HH01</name>
    <dbReference type="NCBI Taxonomy" id="1165094"/>
    <lineage>
        <taxon>Bacteria</taxon>
        <taxon>Bacillati</taxon>
        <taxon>Cyanobacteriota</taxon>
        <taxon>Cyanophyceae</taxon>
        <taxon>Nostocales</taxon>
        <taxon>Nostocaceae</taxon>
        <taxon>Richelia</taxon>
    </lineage>
</organism>
<reference evidence="1 2" key="1">
    <citation type="submission" date="2012-05" db="EMBL/GenBank/DDBJ databases">
        <authorList>
            <person name="Hilton J."/>
        </authorList>
    </citation>
    <scope>NUCLEOTIDE SEQUENCE [LARGE SCALE GENOMIC DNA]</scope>
    <source>
        <strain evidence="1 2">HH01</strain>
    </source>
</reference>
<accession>M1X2S6</accession>
<gene>
    <name evidence="1" type="ORF">RINTHH_11850</name>
</gene>
<dbReference type="AlphaFoldDB" id="M1X2S6"/>
<dbReference type="Proteomes" id="UP000053051">
    <property type="component" value="Unassembled WGS sequence"/>
</dbReference>
<keyword evidence="2" id="KW-1185">Reference proteome</keyword>
<evidence type="ECO:0000313" key="2">
    <source>
        <dbReference type="Proteomes" id="UP000053051"/>
    </source>
</evidence>
<name>M1X2S6_9NOST</name>
<reference evidence="2" key="2">
    <citation type="submission" date="2016-01" db="EMBL/GenBank/DDBJ databases">
        <title>Diatom-associated endosymboitic cyanobacterium lacks core nitrogen metabolism enzymes.</title>
        <authorList>
            <person name="Hilton J.A."/>
            <person name="Foster R.A."/>
            <person name="Tripp H.J."/>
            <person name="Carter B.J."/>
            <person name="Zehr J.P."/>
            <person name="Villareal T.A."/>
        </authorList>
    </citation>
    <scope>NUCLEOTIDE SEQUENCE [LARGE SCALE GENOMIC DNA]</scope>
    <source>
        <strain evidence="2">HH01</strain>
    </source>
</reference>